<feature type="transmembrane region" description="Helical" evidence="6">
    <location>
        <begin position="280"/>
        <end position="302"/>
    </location>
</feature>
<reference evidence="8 9" key="1">
    <citation type="journal article" date="2016" name="Nat. Commun.">
        <title>Extremotolerant tardigrade genome and improved radiotolerance of human cultured cells by tardigrade-unique protein.</title>
        <authorList>
            <person name="Hashimoto T."/>
            <person name="Horikawa D.D."/>
            <person name="Saito Y."/>
            <person name="Kuwahara H."/>
            <person name="Kozuka-Hata H."/>
            <person name="Shin-I T."/>
            <person name="Minakuchi Y."/>
            <person name="Ohishi K."/>
            <person name="Motoyama A."/>
            <person name="Aizu T."/>
            <person name="Enomoto A."/>
            <person name="Kondo K."/>
            <person name="Tanaka S."/>
            <person name="Hara Y."/>
            <person name="Koshikawa S."/>
            <person name="Sagara H."/>
            <person name="Miura T."/>
            <person name="Yokobori S."/>
            <person name="Miyagawa K."/>
            <person name="Suzuki Y."/>
            <person name="Kubo T."/>
            <person name="Oyama M."/>
            <person name="Kohara Y."/>
            <person name="Fujiyama A."/>
            <person name="Arakawa K."/>
            <person name="Katayama T."/>
            <person name="Toyoda A."/>
            <person name="Kunieda T."/>
        </authorList>
    </citation>
    <scope>NUCLEOTIDE SEQUENCE [LARGE SCALE GENOMIC DNA]</scope>
    <source>
        <strain evidence="8 9">YOKOZUNA-1</strain>
    </source>
</reference>
<feature type="compositionally biased region" description="Low complexity" evidence="5">
    <location>
        <begin position="21"/>
        <end position="31"/>
    </location>
</feature>
<organism evidence="8 9">
    <name type="scientific">Ramazzottius varieornatus</name>
    <name type="common">Water bear</name>
    <name type="synonym">Tardigrade</name>
    <dbReference type="NCBI Taxonomy" id="947166"/>
    <lineage>
        <taxon>Eukaryota</taxon>
        <taxon>Metazoa</taxon>
        <taxon>Ecdysozoa</taxon>
        <taxon>Tardigrada</taxon>
        <taxon>Eutardigrada</taxon>
        <taxon>Parachela</taxon>
        <taxon>Hypsibioidea</taxon>
        <taxon>Ramazzottiidae</taxon>
        <taxon>Ramazzottius</taxon>
    </lineage>
</organism>
<evidence type="ECO:0000256" key="6">
    <source>
        <dbReference type="SAM" id="Phobius"/>
    </source>
</evidence>
<evidence type="ECO:0000313" key="8">
    <source>
        <dbReference type="EMBL" id="GAU87423.1"/>
    </source>
</evidence>
<dbReference type="SUPFAM" id="SSF81324">
    <property type="entry name" value="Voltage-gated potassium channels"/>
    <property type="match status" value="1"/>
</dbReference>
<feature type="transmembrane region" description="Helical" evidence="6">
    <location>
        <begin position="216"/>
        <end position="235"/>
    </location>
</feature>
<dbReference type="GO" id="GO:0048240">
    <property type="term" value="P:sperm capacitation"/>
    <property type="evidence" value="ECO:0007669"/>
    <property type="project" value="TreeGrafter"/>
</dbReference>
<evidence type="ECO:0000256" key="5">
    <source>
        <dbReference type="SAM" id="MobiDB-lite"/>
    </source>
</evidence>
<feature type="domain" description="Ion transport" evidence="7">
    <location>
        <begin position="142"/>
        <end position="398"/>
    </location>
</feature>
<protein>
    <recommendedName>
        <fullName evidence="7">Ion transport domain-containing protein</fullName>
    </recommendedName>
</protein>
<comment type="subcellular location">
    <subcellularLocation>
        <location evidence="1">Membrane</location>
        <topology evidence="1">Multi-pass membrane protein</topology>
    </subcellularLocation>
</comment>
<feature type="transmembrane region" description="Helical" evidence="6">
    <location>
        <begin position="332"/>
        <end position="351"/>
    </location>
</feature>
<evidence type="ECO:0000313" key="9">
    <source>
        <dbReference type="Proteomes" id="UP000186922"/>
    </source>
</evidence>
<feature type="transmembrane region" description="Helical" evidence="6">
    <location>
        <begin position="174"/>
        <end position="196"/>
    </location>
</feature>
<dbReference type="GO" id="GO:0009566">
    <property type="term" value="P:fertilization"/>
    <property type="evidence" value="ECO:0007669"/>
    <property type="project" value="TreeGrafter"/>
</dbReference>
<keyword evidence="9" id="KW-1185">Reference proteome</keyword>
<sequence length="582" mass="67185">MGQQELHQIRSLYELQPPDGSASSEFESSDQSAASPYSELFRGKIYQHYMLLETSGTGGLEGGLVESPKCAPADFEDATQRRTIMREKPFAIVVSDPFPEEKQDLLFQTYGDVRVRARRRLRARISRIPATDVFARWLVENPAFQTFIMLVIAYNCVTLGIQAEYSDRSGTTAAMVRSVLDCLDVLALAIFMFEIWLKWKVNFRDFWLNPWNTFDFLITLFTFITTAISMAGNATPADTSLRSVGKTMRAFQVLRLMRILTRSQGIKVIVFTVTQSLKDMGSILVVFVLFMYIFLVTGVIFMSEMAKTTDQLVVTGNFSAEVVQYGHRFQNLYWGFLTLYQIFTIDHWYAMLHNSWCKLMDPIFPTIYILLWVLIGSLIFRNIFAGVVVNTFQSLRQTVAEEDEEDEKDISDRSLSEFKNFIDLQISEQDHHMTSQEDLLLETSESSTSLQEKPSQAQTKDPVLRLNEKGSTWLYSFLKSLHMLEKLVTLKPTKWKKDLIFQYFEVMEELQENLHERQEIVRMMDDWILTMMNKDDPASQPKPADRTKQLKTMLRNKAAHNDNEKKLPTVFGRYHGQPAAPR</sequence>
<evidence type="ECO:0000256" key="4">
    <source>
        <dbReference type="ARBA" id="ARBA00023136"/>
    </source>
</evidence>
<evidence type="ECO:0000259" key="7">
    <source>
        <dbReference type="Pfam" id="PF00520"/>
    </source>
</evidence>
<accession>A0A1D1UM48</accession>
<comment type="caution">
    <text evidence="8">The sequence shown here is derived from an EMBL/GenBank/DDBJ whole genome shotgun (WGS) entry which is preliminary data.</text>
</comment>
<dbReference type="Pfam" id="PF00520">
    <property type="entry name" value="Ion_trans"/>
    <property type="match status" value="1"/>
</dbReference>
<feature type="transmembrane region" description="Helical" evidence="6">
    <location>
        <begin position="143"/>
        <end position="162"/>
    </location>
</feature>
<dbReference type="STRING" id="947166.A0A1D1UM48"/>
<gene>
    <name evidence="8" type="primary">RvY_00264-1</name>
    <name evidence="8" type="synonym">RvY_00264.1</name>
    <name evidence="8" type="ORF">RvY_00264</name>
</gene>
<evidence type="ECO:0000256" key="3">
    <source>
        <dbReference type="ARBA" id="ARBA00022989"/>
    </source>
</evidence>
<name>A0A1D1UM48_RAMVA</name>
<dbReference type="InterPro" id="IPR028747">
    <property type="entry name" value="CatSper2"/>
</dbReference>
<dbReference type="PANTHER" id="PTHR46923:SF1">
    <property type="entry name" value="CATION CHANNEL SPERM-ASSOCIATED PROTEIN 2"/>
    <property type="match status" value="1"/>
</dbReference>
<dbReference type="Gene3D" id="1.10.287.70">
    <property type="match status" value="1"/>
</dbReference>
<dbReference type="InterPro" id="IPR027359">
    <property type="entry name" value="Volt_channel_dom_sf"/>
</dbReference>
<dbReference type="AlphaFoldDB" id="A0A1D1UM48"/>
<dbReference type="Proteomes" id="UP000186922">
    <property type="component" value="Unassembled WGS sequence"/>
</dbReference>
<dbReference type="EMBL" id="BDGG01000001">
    <property type="protein sequence ID" value="GAU87423.1"/>
    <property type="molecule type" value="Genomic_DNA"/>
</dbReference>
<dbReference type="GO" id="GO:0030317">
    <property type="term" value="P:flagellated sperm motility"/>
    <property type="evidence" value="ECO:0007669"/>
    <property type="project" value="InterPro"/>
</dbReference>
<dbReference type="Gene3D" id="1.20.120.350">
    <property type="entry name" value="Voltage-gated potassium channels. Chain C"/>
    <property type="match status" value="1"/>
</dbReference>
<evidence type="ECO:0000256" key="2">
    <source>
        <dbReference type="ARBA" id="ARBA00022692"/>
    </source>
</evidence>
<dbReference type="PANTHER" id="PTHR46923">
    <property type="entry name" value="CATION CHANNEL SPERM-ASSOCIATED PROTEIN 2"/>
    <property type="match status" value="1"/>
</dbReference>
<feature type="region of interest" description="Disordered" evidence="5">
    <location>
        <begin position="557"/>
        <end position="582"/>
    </location>
</feature>
<feature type="region of interest" description="Disordered" evidence="5">
    <location>
        <begin position="12"/>
        <end position="31"/>
    </location>
</feature>
<keyword evidence="4 6" id="KW-0472">Membrane</keyword>
<feature type="transmembrane region" description="Helical" evidence="6">
    <location>
        <begin position="363"/>
        <end position="389"/>
    </location>
</feature>
<dbReference type="InterPro" id="IPR005821">
    <property type="entry name" value="Ion_trans_dom"/>
</dbReference>
<keyword evidence="3 6" id="KW-1133">Transmembrane helix</keyword>
<dbReference type="OrthoDB" id="416585at2759"/>
<keyword evidence="2 6" id="KW-0812">Transmembrane</keyword>
<dbReference type="GO" id="GO:0005227">
    <property type="term" value="F:calcium-activated cation channel activity"/>
    <property type="evidence" value="ECO:0007669"/>
    <property type="project" value="InterPro"/>
</dbReference>
<evidence type="ECO:0000256" key="1">
    <source>
        <dbReference type="ARBA" id="ARBA00004141"/>
    </source>
</evidence>
<proteinExistence type="predicted"/>
<dbReference type="GO" id="GO:0036128">
    <property type="term" value="C:CatSper complex"/>
    <property type="evidence" value="ECO:0007669"/>
    <property type="project" value="InterPro"/>
</dbReference>